<feature type="chain" id="PRO_5046669371" evidence="8">
    <location>
        <begin position="24"/>
        <end position="378"/>
    </location>
</feature>
<accession>A0ABU7G8G6</accession>
<evidence type="ECO:0000256" key="6">
    <source>
        <dbReference type="RuleBase" id="RU003512"/>
    </source>
</evidence>
<evidence type="ECO:0000313" key="9">
    <source>
        <dbReference type="EMBL" id="MEE1675717.1"/>
    </source>
</evidence>
<sequence>MIRRYITPRVLCLLLLIPSLSFAAPVKVVTSFSVLQDLVQQVGGEQVELTNLVGPNGDAHVYQPSPADAQAVAHADLLVINGLGFEGWMERLVEAAEFKGLLLSASDGVDIIRLEDEDEHHGDEEEHHEGEAAHHDEEKHHEGETAHHDEEKHHEGEAGHHGEEKHHEGETAHHDEEEHHEGEAEHHDDEKEHHADAHHGHHHGEFDPHAWHSVINARTYVSNILAALIKVSPENQAYFEANAKAYLAELTELQSSLENQMAQVPANKRNVITSHDAFSYLARDYGFHFSAPQGMSTEAEASAADVVKIINQIREQNIQAVFVENVSNPRLIEQIARETGVVIGGELYSDALSSADESAATYITMMQHNIATLVNALK</sequence>
<dbReference type="InterPro" id="IPR006129">
    <property type="entry name" value="AdhesinB"/>
</dbReference>
<keyword evidence="4" id="KW-0479">Metal-binding</keyword>
<dbReference type="InterPro" id="IPR006127">
    <property type="entry name" value="ZnuA-like"/>
</dbReference>
<dbReference type="Proteomes" id="UP001310248">
    <property type="component" value="Unassembled WGS sequence"/>
</dbReference>
<comment type="caution">
    <text evidence="9">The sequence shown here is derived from an EMBL/GenBank/DDBJ whole genome shotgun (WGS) entry which is preliminary data.</text>
</comment>
<protein>
    <submittedName>
        <fullName evidence="9">Zinc ABC transporter substrate-binding protein</fullName>
    </submittedName>
</protein>
<dbReference type="PRINTS" id="PR00691">
    <property type="entry name" value="ADHESINB"/>
</dbReference>
<dbReference type="Pfam" id="PF01297">
    <property type="entry name" value="ZnuA"/>
    <property type="match status" value="1"/>
</dbReference>
<name>A0ABU7G8G6_9ALTE</name>
<dbReference type="InterPro" id="IPR006128">
    <property type="entry name" value="Lipoprotein_PsaA-like"/>
</dbReference>
<dbReference type="PANTHER" id="PTHR42953:SF1">
    <property type="entry name" value="METAL-BINDING PROTEIN HI_0362-RELATED"/>
    <property type="match status" value="1"/>
</dbReference>
<evidence type="ECO:0000256" key="1">
    <source>
        <dbReference type="ARBA" id="ARBA00004196"/>
    </source>
</evidence>
<dbReference type="Gene3D" id="3.40.50.1980">
    <property type="entry name" value="Nitrogenase molybdenum iron protein domain"/>
    <property type="match status" value="3"/>
</dbReference>
<keyword evidence="3 6" id="KW-0813">Transport</keyword>
<keyword evidence="5 8" id="KW-0732">Signal</keyword>
<gene>
    <name evidence="9" type="ORF">SNR37_001043</name>
</gene>
<evidence type="ECO:0000256" key="8">
    <source>
        <dbReference type="SAM" id="SignalP"/>
    </source>
</evidence>
<dbReference type="InterPro" id="IPR050492">
    <property type="entry name" value="Bact_metal-bind_prot9"/>
</dbReference>
<comment type="similarity">
    <text evidence="2 6">Belongs to the bacterial solute-binding protein 9 family.</text>
</comment>
<dbReference type="PRINTS" id="PR00690">
    <property type="entry name" value="ADHESNFAMILY"/>
</dbReference>
<evidence type="ECO:0000256" key="3">
    <source>
        <dbReference type="ARBA" id="ARBA00022448"/>
    </source>
</evidence>
<comment type="subcellular location">
    <subcellularLocation>
        <location evidence="1">Cell envelope</location>
    </subcellularLocation>
</comment>
<dbReference type="SUPFAM" id="SSF53807">
    <property type="entry name" value="Helical backbone' metal receptor"/>
    <property type="match status" value="1"/>
</dbReference>
<keyword evidence="10" id="KW-1185">Reference proteome</keyword>
<evidence type="ECO:0000256" key="5">
    <source>
        <dbReference type="ARBA" id="ARBA00022729"/>
    </source>
</evidence>
<organism evidence="9 10">
    <name type="scientific">Agarivorans aestuarii</name>
    <dbReference type="NCBI Taxonomy" id="1563703"/>
    <lineage>
        <taxon>Bacteria</taxon>
        <taxon>Pseudomonadati</taxon>
        <taxon>Pseudomonadota</taxon>
        <taxon>Gammaproteobacteria</taxon>
        <taxon>Alteromonadales</taxon>
        <taxon>Alteromonadaceae</taxon>
        <taxon>Agarivorans</taxon>
    </lineage>
</organism>
<proteinExistence type="inferred from homology"/>
<feature type="signal peptide" evidence="8">
    <location>
        <begin position="1"/>
        <end position="23"/>
    </location>
</feature>
<evidence type="ECO:0000256" key="2">
    <source>
        <dbReference type="ARBA" id="ARBA00011028"/>
    </source>
</evidence>
<dbReference type="RefSeq" id="WP_329776521.1">
    <property type="nucleotide sequence ID" value="NZ_JAYDYW010000015.1"/>
</dbReference>
<evidence type="ECO:0000313" key="10">
    <source>
        <dbReference type="Proteomes" id="UP001310248"/>
    </source>
</evidence>
<reference evidence="10" key="1">
    <citation type="submission" date="2023-07" db="EMBL/GenBank/DDBJ databases">
        <title>Draft genome sequence of Agarivorans aestuarii strain ZMCS4, a CAZymes producing bacteria isolated from the marine brown algae Clodostephus spongiosus.</title>
        <authorList>
            <person name="Lorente B."/>
            <person name="Cabral C."/>
            <person name="Frias J."/>
            <person name="Faria J."/>
            <person name="Toubarro D."/>
        </authorList>
    </citation>
    <scope>NUCLEOTIDE SEQUENCE [LARGE SCALE GENOMIC DNA]</scope>
    <source>
        <strain evidence="10">ZMCS4</strain>
    </source>
</reference>
<dbReference type="PANTHER" id="PTHR42953">
    <property type="entry name" value="HIGH-AFFINITY ZINC UPTAKE SYSTEM PROTEIN ZNUA-RELATED"/>
    <property type="match status" value="1"/>
</dbReference>
<dbReference type="EMBL" id="JAYDYW010000015">
    <property type="protein sequence ID" value="MEE1675717.1"/>
    <property type="molecule type" value="Genomic_DNA"/>
</dbReference>
<evidence type="ECO:0000256" key="4">
    <source>
        <dbReference type="ARBA" id="ARBA00022723"/>
    </source>
</evidence>
<evidence type="ECO:0000256" key="7">
    <source>
        <dbReference type="SAM" id="MobiDB-lite"/>
    </source>
</evidence>
<feature type="region of interest" description="Disordered" evidence="7">
    <location>
        <begin position="118"/>
        <end position="207"/>
    </location>
</feature>